<dbReference type="GO" id="GO:0005524">
    <property type="term" value="F:ATP binding"/>
    <property type="evidence" value="ECO:0007669"/>
    <property type="project" value="UniProtKB-KW"/>
</dbReference>
<evidence type="ECO:0000256" key="3">
    <source>
        <dbReference type="ARBA" id="ARBA00046345"/>
    </source>
</evidence>
<feature type="domain" description="PIN" evidence="5">
    <location>
        <begin position="11"/>
        <end position="119"/>
    </location>
</feature>
<evidence type="ECO:0000256" key="2">
    <source>
        <dbReference type="ARBA" id="ARBA00022840"/>
    </source>
</evidence>
<dbReference type="Pfam" id="PF02562">
    <property type="entry name" value="PhoH"/>
    <property type="match status" value="1"/>
</dbReference>
<dbReference type="Gene3D" id="3.40.50.1010">
    <property type="entry name" value="5'-nuclease"/>
    <property type="match status" value="1"/>
</dbReference>
<name>A0A8S5RBW2_9VIRU</name>
<evidence type="ECO:0008006" key="7">
    <source>
        <dbReference type="Google" id="ProtNLM"/>
    </source>
</evidence>
<dbReference type="InterPro" id="IPR002716">
    <property type="entry name" value="PIN_dom"/>
</dbReference>
<reference evidence="6" key="1">
    <citation type="journal article" date="2021" name="Proc. Natl. Acad. Sci. U.S.A.">
        <title>A Catalog of Tens of Thousands of Viruses from Human Metagenomes Reveals Hidden Associations with Chronic Diseases.</title>
        <authorList>
            <person name="Tisza M.J."/>
            <person name="Buck C.B."/>
        </authorList>
    </citation>
    <scope>NUCLEOTIDE SEQUENCE</scope>
    <source>
        <strain evidence="6">CtmTa7</strain>
    </source>
</reference>
<sequence length="416" mass="47159">MVFILEYTLFLDTNALLTLQKEAFKEPFVISQKTLEEIENIKTSARKDGEVKYQARAIARLLKEHVGLYTVVPTTKAIKDIVENLYLDETPDNIILAAASYYNENTSPIIVCTDDLNCSFISSNVFNLPTKSVTEINLVKNIDEYKGYKDVTLSDEEMSYFYLHTKENIYDSILNEYLIIRKFDGEVVDYRKWNGEEYVVVSYKTINSHYMGKIKPRNPHQVLAFNMLQDKDVTIKVISGKFGSGKDYLMIANALKLIDEGKFDKLLYIRNAIGVKDANELGFLPGSKLEKLLPYAMPLADHLGGETGLEMQMMAGTIEVEHLGYIRGRDIKNTIIYVSEAENLTKEHVQLLIGRVGEGSALWINGDFKQTDSALFRMNNGLMSTVQKLAGHEKFGYVQLQKTERSETAAMADLLD</sequence>
<dbReference type="SUPFAM" id="SSF88723">
    <property type="entry name" value="PIN domain-like"/>
    <property type="match status" value="1"/>
</dbReference>
<dbReference type="InterPro" id="IPR051451">
    <property type="entry name" value="PhoH2-like"/>
</dbReference>
<dbReference type="PANTHER" id="PTHR30473">
    <property type="entry name" value="PROTEIN PHOH"/>
    <property type="match status" value="1"/>
</dbReference>
<evidence type="ECO:0000259" key="4">
    <source>
        <dbReference type="Pfam" id="PF02562"/>
    </source>
</evidence>
<evidence type="ECO:0000259" key="5">
    <source>
        <dbReference type="Pfam" id="PF13638"/>
    </source>
</evidence>
<dbReference type="PANTHER" id="PTHR30473:SF2">
    <property type="entry name" value="PIN DOMAIN-CONTAINING PROTEIN"/>
    <property type="match status" value="1"/>
</dbReference>
<evidence type="ECO:0000313" key="6">
    <source>
        <dbReference type="EMBL" id="DAE28635.1"/>
    </source>
</evidence>
<feature type="domain" description="PhoH-like protein" evidence="4">
    <location>
        <begin position="213"/>
        <end position="404"/>
    </location>
</feature>
<accession>A0A8S5RBW2</accession>
<proteinExistence type="inferred from homology"/>
<comment type="similarity">
    <text evidence="3">In the N-terminal section; belongs to the PINc/VapC protein family.</text>
</comment>
<organism evidence="6">
    <name type="scientific">virus sp. ctmTa7</name>
    <dbReference type="NCBI Taxonomy" id="2828255"/>
    <lineage>
        <taxon>Viruses</taxon>
    </lineage>
</organism>
<keyword evidence="1" id="KW-0547">Nucleotide-binding</keyword>
<dbReference type="InterPro" id="IPR003714">
    <property type="entry name" value="PhoH"/>
</dbReference>
<dbReference type="SUPFAM" id="SSF52540">
    <property type="entry name" value="P-loop containing nucleoside triphosphate hydrolases"/>
    <property type="match status" value="1"/>
</dbReference>
<dbReference type="InterPro" id="IPR027417">
    <property type="entry name" value="P-loop_NTPase"/>
</dbReference>
<dbReference type="InterPro" id="IPR029060">
    <property type="entry name" value="PIN-like_dom_sf"/>
</dbReference>
<keyword evidence="2" id="KW-0067">ATP-binding</keyword>
<dbReference type="EMBL" id="BK059091">
    <property type="protein sequence ID" value="DAE28635.1"/>
    <property type="molecule type" value="Genomic_DNA"/>
</dbReference>
<protein>
    <recommendedName>
        <fullName evidence="7">PIN domain-containing protein</fullName>
    </recommendedName>
</protein>
<dbReference type="Gene3D" id="3.40.50.300">
    <property type="entry name" value="P-loop containing nucleotide triphosphate hydrolases"/>
    <property type="match status" value="1"/>
</dbReference>
<evidence type="ECO:0000256" key="1">
    <source>
        <dbReference type="ARBA" id="ARBA00022741"/>
    </source>
</evidence>
<dbReference type="Pfam" id="PF13638">
    <property type="entry name" value="PIN_4"/>
    <property type="match status" value="1"/>
</dbReference>